<sequence>MSIFITLSLSYSFVAVVLIALYAHTEQNNSLFSSIFSSKYYRIYFAILFVCSLVVLMWQGINAIYVILMFLLLLGIIDIKCLALPDTLNFSLLLVCVVYAFLESIFLQESFIYRVLLGFGVGGIFFTLKILYQSLANKDILGEADIIVLSSLGIAFGAPSAFVSVFLGSIAALIYALFLNLIFKRTLFELKLPFCFFIFIGVILHFVWFEYGERFYA</sequence>
<feature type="transmembrane region" description="Helical" evidence="2">
    <location>
        <begin position="5"/>
        <end position="23"/>
    </location>
</feature>
<dbReference type="Gene3D" id="1.20.120.1220">
    <property type="match status" value="1"/>
</dbReference>
<feature type="transmembrane region" description="Helical" evidence="2">
    <location>
        <begin position="88"/>
        <end position="105"/>
    </location>
</feature>
<keyword evidence="2" id="KW-0472">Membrane</keyword>
<dbReference type="InterPro" id="IPR050882">
    <property type="entry name" value="Prepilin_peptidase/N-MTase"/>
</dbReference>
<feature type="transmembrane region" description="Helical" evidence="2">
    <location>
        <begin position="43"/>
        <end position="76"/>
    </location>
</feature>
<protein>
    <submittedName>
        <fullName evidence="4">Peptidase</fullName>
    </submittedName>
</protein>
<dbReference type="AlphaFoldDB" id="A0A4U8TP69"/>
<dbReference type="EMBL" id="JRMQ02000003">
    <property type="protein sequence ID" value="TLE02317.1"/>
    <property type="molecule type" value="Genomic_DNA"/>
</dbReference>
<keyword evidence="2" id="KW-0812">Transmembrane</keyword>
<dbReference type="GO" id="GO:0004190">
    <property type="term" value="F:aspartic-type endopeptidase activity"/>
    <property type="evidence" value="ECO:0007669"/>
    <property type="project" value="InterPro"/>
</dbReference>
<dbReference type="Pfam" id="PF01478">
    <property type="entry name" value="Peptidase_A24"/>
    <property type="match status" value="1"/>
</dbReference>
<dbReference type="Proteomes" id="UP000029707">
    <property type="component" value="Unassembled WGS sequence"/>
</dbReference>
<dbReference type="InterPro" id="IPR000045">
    <property type="entry name" value="Prepilin_IV_endopep_pep"/>
</dbReference>
<feature type="domain" description="Prepilin type IV endopeptidase peptidase" evidence="3">
    <location>
        <begin position="66"/>
        <end position="177"/>
    </location>
</feature>
<comment type="similarity">
    <text evidence="1">Belongs to the peptidase A24 family.</text>
</comment>
<dbReference type="OrthoDB" id="5325762at2"/>
<keyword evidence="5" id="KW-1185">Reference proteome</keyword>
<feature type="transmembrane region" description="Helical" evidence="2">
    <location>
        <begin position="164"/>
        <end position="183"/>
    </location>
</feature>
<gene>
    <name evidence="4" type="ORF">LS65_003870</name>
</gene>
<feature type="transmembrane region" description="Helical" evidence="2">
    <location>
        <begin position="190"/>
        <end position="209"/>
    </location>
</feature>
<reference evidence="4 5" key="1">
    <citation type="journal article" date="2014" name="Genome Announc.">
        <title>Draft genome sequences of eight enterohepatic helicobacter species isolated from both laboratory and wild rodents.</title>
        <authorList>
            <person name="Sheh A."/>
            <person name="Shen Z."/>
            <person name="Fox J.G."/>
        </authorList>
    </citation>
    <scope>NUCLEOTIDE SEQUENCE [LARGE SCALE GENOMIC DNA]</scope>
    <source>
        <strain evidence="4 5">MIT 01-6451</strain>
    </source>
</reference>
<dbReference type="PANTHER" id="PTHR30487:SF0">
    <property type="entry name" value="PREPILIN LEADER PEPTIDASE_N-METHYLTRANSFERASE-RELATED"/>
    <property type="match status" value="1"/>
</dbReference>
<evidence type="ECO:0000259" key="3">
    <source>
        <dbReference type="Pfam" id="PF01478"/>
    </source>
</evidence>
<organism evidence="4 5">
    <name type="scientific">Helicobacter japonicus</name>
    <dbReference type="NCBI Taxonomy" id="425400"/>
    <lineage>
        <taxon>Bacteria</taxon>
        <taxon>Pseudomonadati</taxon>
        <taxon>Campylobacterota</taxon>
        <taxon>Epsilonproteobacteria</taxon>
        <taxon>Campylobacterales</taxon>
        <taxon>Helicobacteraceae</taxon>
        <taxon>Helicobacter</taxon>
    </lineage>
</organism>
<accession>A0A4U8TP69</accession>
<comment type="caution">
    <text evidence="4">The sequence shown here is derived from an EMBL/GenBank/DDBJ whole genome shotgun (WGS) entry which is preliminary data.</text>
</comment>
<feature type="transmembrane region" description="Helical" evidence="2">
    <location>
        <begin position="111"/>
        <end position="128"/>
    </location>
</feature>
<keyword evidence="2" id="KW-1133">Transmembrane helix</keyword>
<evidence type="ECO:0000313" key="5">
    <source>
        <dbReference type="Proteomes" id="UP000029707"/>
    </source>
</evidence>
<dbReference type="RefSeq" id="WP_034362081.1">
    <property type="nucleotide sequence ID" value="NZ_CAJUDB010000002.1"/>
</dbReference>
<dbReference type="PANTHER" id="PTHR30487">
    <property type="entry name" value="TYPE 4 PREPILIN-LIKE PROTEINS LEADER PEPTIDE-PROCESSING ENZYME"/>
    <property type="match status" value="1"/>
</dbReference>
<name>A0A4U8TP69_9HELI</name>
<dbReference type="STRING" id="425400.LS65_04755"/>
<dbReference type="GO" id="GO:0005886">
    <property type="term" value="C:plasma membrane"/>
    <property type="evidence" value="ECO:0007669"/>
    <property type="project" value="TreeGrafter"/>
</dbReference>
<evidence type="ECO:0000256" key="2">
    <source>
        <dbReference type="SAM" id="Phobius"/>
    </source>
</evidence>
<proteinExistence type="inferred from homology"/>
<evidence type="ECO:0000256" key="1">
    <source>
        <dbReference type="ARBA" id="ARBA00005801"/>
    </source>
</evidence>
<evidence type="ECO:0000313" key="4">
    <source>
        <dbReference type="EMBL" id="TLE02317.1"/>
    </source>
</evidence>
<dbReference type="GO" id="GO:0006465">
    <property type="term" value="P:signal peptide processing"/>
    <property type="evidence" value="ECO:0007669"/>
    <property type="project" value="TreeGrafter"/>
</dbReference>